<accession>A0ABN7B1A8</accession>
<protein>
    <submittedName>
        <fullName evidence="2">Uncharacterized protein</fullName>
    </submittedName>
</protein>
<evidence type="ECO:0000256" key="1">
    <source>
        <dbReference type="SAM" id="MobiDB-lite"/>
    </source>
</evidence>
<feature type="compositionally biased region" description="Polar residues" evidence="1">
    <location>
        <begin position="24"/>
        <end position="33"/>
    </location>
</feature>
<dbReference type="EMBL" id="AP028917">
    <property type="protein sequence ID" value="BES98214.1"/>
    <property type="molecule type" value="Genomic_DNA"/>
</dbReference>
<proteinExistence type="predicted"/>
<evidence type="ECO:0000313" key="2">
    <source>
        <dbReference type="EMBL" id="BES98214.1"/>
    </source>
</evidence>
<reference evidence="2 3" key="1">
    <citation type="submission" date="2023-09" db="EMBL/GenBank/DDBJ databases">
        <title>Nesidiocoris tenuis whole genome shotgun sequence.</title>
        <authorList>
            <person name="Shibata T."/>
            <person name="Shimoda M."/>
            <person name="Kobayashi T."/>
            <person name="Uehara T."/>
        </authorList>
    </citation>
    <scope>NUCLEOTIDE SEQUENCE [LARGE SCALE GENOMIC DNA]</scope>
    <source>
        <strain evidence="2 3">Japan</strain>
    </source>
</reference>
<dbReference type="Proteomes" id="UP001307889">
    <property type="component" value="Chromosome 9"/>
</dbReference>
<feature type="region of interest" description="Disordered" evidence="1">
    <location>
        <begin position="16"/>
        <end position="41"/>
    </location>
</feature>
<sequence>MRAGCVHLLPRGLERKAAAGASSDAVTSATERTSGPPGSGGFSRCVERLGFAASSQLIYLEFPVARARTTAGQVCHGAARRSGCSQKFRIT</sequence>
<gene>
    <name evidence="2" type="ORF">NTJ_11029</name>
</gene>
<organism evidence="2 3">
    <name type="scientific">Nesidiocoris tenuis</name>
    <dbReference type="NCBI Taxonomy" id="355587"/>
    <lineage>
        <taxon>Eukaryota</taxon>
        <taxon>Metazoa</taxon>
        <taxon>Ecdysozoa</taxon>
        <taxon>Arthropoda</taxon>
        <taxon>Hexapoda</taxon>
        <taxon>Insecta</taxon>
        <taxon>Pterygota</taxon>
        <taxon>Neoptera</taxon>
        <taxon>Paraneoptera</taxon>
        <taxon>Hemiptera</taxon>
        <taxon>Heteroptera</taxon>
        <taxon>Panheteroptera</taxon>
        <taxon>Cimicomorpha</taxon>
        <taxon>Miridae</taxon>
        <taxon>Dicyphina</taxon>
        <taxon>Nesidiocoris</taxon>
    </lineage>
</organism>
<evidence type="ECO:0000313" key="3">
    <source>
        <dbReference type="Proteomes" id="UP001307889"/>
    </source>
</evidence>
<name>A0ABN7B1A8_9HEMI</name>
<keyword evidence="3" id="KW-1185">Reference proteome</keyword>